<dbReference type="Proteomes" id="UP000826656">
    <property type="component" value="Unassembled WGS sequence"/>
</dbReference>
<sequence length="229" mass="25349">MAPKKMVTYSKRGKSKSVAPSFRLVDEDTDNDSDPAYVPLNPRVPLTAPRNTPRKVLPDVVTVSQSDEEHTLIGSPTGAASSSEVQMSDSQSAHSSQSESVHASGSGAKAASSDEATSSESIPVPRNDDPTPVSTDPNRWCVEGQWQIYRDAKMINDKQKMARTITEERRVLTRSLHTVPEIHRLFNLHKCDWMARDPGTYIEEMVREFYASYAATLRGSITKRSKNLA</sequence>
<organism evidence="2 3">
    <name type="scientific">Solanum tuberosum</name>
    <name type="common">Potato</name>
    <dbReference type="NCBI Taxonomy" id="4113"/>
    <lineage>
        <taxon>Eukaryota</taxon>
        <taxon>Viridiplantae</taxon>
        <taxon>Streptophyta</taxon>
        <taxon>Embryophyta</taxon>
        <taxon>Tracheophyta</taxon>
        <taxon>Spermatophyta</taxon>
        <taxon>Magnoliopsida</taxon>
        <taxon>eudicotyledons</taxon>
        <taxon>Gunneridae</taxon>
        <taxon>Pentapetalae</taxon>
        <taxon>asterids</taxon>
        <taxon>lamiids</taxon>
        <taxon>Solanales</taxon>
        <taxon>Solanaceae</taxon>
        <taxon>Solanoideae</taxon>
        <taxon>Solaneae</taxon>
        <taxon>Solanum</taxon>
    </lineage>
</organism>
<evidence type="ECO:0000313" key="2">
    <source>
        <dbReference type="EMBL" id="KAH0781150.1"/>
    </source>
</evidence>
<evidence type="ECO:0000256" key="1">
    <source>
        <dbReference type="SAM" id="MobiDB-lite"/>
    </source>
</evidence>
<name>A0ABQ7WK93_SOLTU</name>
<keyword evidence="3" id="KW-1185">Reference proteome</keyword>
<dbReference type="EMBL" id="JAIVGD010000001">
    <property type="protein sequence ID" value="KAH0781150.1"/>
    <property type="molecule type" value="Genomic_DNA"/>
</dbReference>
<protein>
    <recommendedName>
        <fullName evidence="4">Integrase core domain containing protein</fullName>
    </recommendedName>
</protein>
<proteinExistence type="predicted"/>
<comment type="caution">
    <text evidence="2">The sequence shown here is derived from an EMBL/GenBank/DDBJ whole genome shotgun (WGS) entry which is preliminary data.</text>
</comment>
<feature type="region of interest" description="Disordered" evidence="1">
    <location>
        <begin position="1"/>
        <end position="139"/>
    </location>
</feature>
<evidence type="ECO:0008006" key="4">
    <source>
        <dbReference type="Google" id="ProtNLM"/>
    </source>
</evidence>
<accession>A0ABQ7WK93</accession>
<reference evidence="2 3" key="1">
    <citation type="journal article" date="2021" name="bioRxiv">
        <title>Chromosome-scale and haplotype-resolved genome assembly of a tetraploid potato cultivar.</title>
        <authorList>
            <person name="Sun H."/>
            <person name="Jiao W.-B."/>
            <person name="Krause K."/>
            <person name="Campoy J.A."/>
            <person name="Goel M."/>
            <person name="Folz-Donahue K."/>
            <person name="Kukat C."/>
            <person name="Huettel B."/>
            <person name="Schneeberger K."/>
        </authorList>
    </citation>
    <scope>NUCLEOTIDE SEQUENCE [LARGE SCALE GENOMIC DNA]</scope>
    <source>
        <strain evidence="2">SolTubOtavaFocal</strain>
        <tissue evidence="2">Leaves</tissue>
    </source>
</reference>
<evidence type="ECO:0000313" key="3">
    <source>
        <dbReference type="Proteomes" id="UP000826656"/>
    </source>
</evidence>
<gene>
    <name evidence="2" type="ORF">KY290_000748</name>
</gene>
<feature type="compositionally biased region" description="Low complexity" evidence="1">
    <location>
        <begin position="79"/>
        <end position="121"/>
    </location>
</feature>